<evidence type="ECO:0000313" key="1">
    <source>
        <dbReference type="EMBL" id="KAK1478272.1"/>
    </source>
</evidence>
<dbReference type="Proteomes" id="UP001227543">
    <property type="component" value="Unassembled WGS sequence"/>
</dbReference>
<gene>
    <name evidence="1" type="ORF">CTAM01_15074</name>
</gene>
<name>A0ABQ9QMG4_9PEZI</name>
<proteinExistence type="predicted"/>
<organism evidence="1 2">
    <name type="scientific">Colletotrichum tamarilloi</name>
    <dbReference type="NCBI Taxonomy" id="1209934"/>
    <lineage>
        <taxon>Eukaryota</taxon>
        <taxon>Fungi</taxon>
        <taxon>Dikarya</taxon>
        <taxon>Ascomycota</taxon>
        <taxon>Pezizomycotina</taxon>
        <taxon>Sordariomycetes</taxon>
        <taxon>Hypocreomycetidae</taxon>
        <taxon>Glomerellales</taxon>
        <taxon>Glomerellaceae</taxon>
        <taxon>Colletotrichum</taxon>
        <taxon>Colletotrichum acutatum species complex</taxon>
    </lineage>
</organism>
<dbReference type="EMBL" id="MLFU01000145">
    <property type="protein sequence ID" value="KAK1478272.1"/>
    <property type="molecule type" value="Genomic_DNA"/>
</dbReference>
<keyword evidence="2" id="KW-1185">Reference proteome</keyword>
<reference evidence="1 2" key="1">
    <citation type="submission" date="2016-10" db="EMBL/GenBank/DDBJ databases">
        <title>The genome sequence of Colletotrichum fioriniae PJ7.</title>
        <authorList>
            <person name="Baroncelli R."/>
        </authorList>
    </citation>
    <scope>NUCLEOTIDE SEQUENCE [LARGE SCALE GENOMIC DNA]</scope>
    <source>
        <strain evidence="1 2">Tom-12</strain>
    </source>
</reference>
<evidence type="ECO:0000313" key="2">
    <source>
        <dbReference type="Proteomes" id="UP001227543"/>
    </source>
</evidence>
<dbReference type="RefSeq" id="XP_060374371.1">
    <property type="nucleotide sequence ID" value="XM_060531073.1"/>
</dbReference>
<sequence>MHRQLRQHLQRIILNEDREAVAEPPCYALGLIPFYNQNPRLRIDRRVNLGRNALLPDSNFDTPDTRRQAKYRTMTRREPVPWGLEAKQVTANVSRWVMEALALVPAGMPPASFTLILDGQPTPQLCTEILQMTNQRDIAWQAAWFASVDQGIVPPTEWLLTRSIMSNKLRVARRTGYFYQGFPSLVP</sequence>
<comment type="caution">
    <text evidence="1">The sequence shown here is derived from an EMBL/GenBank/DDBJ whole genome shotgun (WGS) entry which is preliminary data.</text>
</comment>
<dbReference type="GeneID" id="85415311"/>
<accession>A0ABQ9QMG4</accession>
<protein>
    <submittedName>
        <fullName evidence="1">Uncharacterized protein</fullName>
    </submittedName>
</protein>